<name>A0ABQ1LE37_9SPHI</name>
<accession>A0ABQ1LE37</accession>
<evidence type="ECO:0000313" key="1">
    <source>
        <dbReference type="EMBL" id="GGC22151.1"/>
    </source>
</evidence>
<proteinExistence type="predicted"/>
<gene>
    <name evidence="1" type="ORF">GCM10011386_12640</name>
</gene>
<dbReference type="EMBL" id="BMIK01000002">
    <property type="protein sequence ID" value="GGC22151.1"/>
    <property type="molecule type" value="Genomic_DNA"/>
</dbReference>
<comment type="caution">
    <text evidence="1">The sequence shown here is derived from an EMBL/GenBank/DDBJ whole genome shotgun (WGS) entry which is preliminary data.</text>
</comment>
<keyword evidence="2" id="KW-1185">Reference proteome</keyword>
<reference evidence="2" key="1">
    <citation type="journal article" date="2019" name="Int. J. Syst. Evol. Microbiol.">
        <title>The Global Catalogue of Microorganisms (GCM) 10K type strain sequencing project: providing services to taxonomists for standard genome sequencing and annotation.</title>
        <authorList>
            <consortium name="The Broad Institute Genomics Platform"/>
            <consortium name="The Broad Institute Genome Sequencing Center for Infectious Disease"/>
            <person name="Wu L."/>
            <person name="Ma J."/>
        </authorList>
    </citation>
    <scope>NUCLEOTIDE SEQUENCE [LARGE SCALE GENOMIC DNA]</scope>
    <source>
        <strain evidence="2">CGMCC 1.15342</strain>
    </source>
</reference>
<protein>
    <submittedName>
        <fullName evidence="1">Uncharacterized protein</fullName>
    </submittedName>
</protein>
<organism evidence="1 2">
    <name type="scientific">Parapedobacter defluvii</name>
    <dbReference type="NCBI Taxonomy" id="2045106"/>
    <lineage>
        <taxon>Bacteria</taxon>
        <taxon>Pseudomonadati</taxon>
        <taxon>Bacteroidota</taxon>
        <taxon>Sphingobacteriia</taxon>
        <taxon>Sphingobacteriales</taxon>
        <taxon>Sphingobacteriaceae</taxon>
        <taxon>Parapedobacter</taxon>
    </lineage>
</organism>
<dbReference type="Proteomes" id="UP000597338">
    <property type="component" value="Unassembled WGS sequence"/>
</dbReference>
<evidence type="ECO:0000313" key="2">
    <source>
        <dbReference type="Proteomes" id="UP000597338"/>
    </source>
</evidence>
<sequence>MYKNTHYDKIKYCDIENRLGRKNCFEKPLKLSYQNEYRIAFQNTRENEEIINIGSIEDISIIMSVEECNRITLHQNQVTLLERLDKIRETHFSDCIKTHLLYEDLLRKAESNPNVENLSLLRDAKDALLAAQKNFYEFCASIRIH</sequence>